<dbReference type="SMART" id="SM00848">
    <property type="entry name" value="Inhibitor_I29"/>
    <property type="match status" value="1"/>
</dbReference>
<dbReference type="Pfam" id="PF08246">
    <property type="entry name" value="Inhibitor_I29"/>
    <property type="match status" value="1"/>
</dbReference>
<gene>
    <name evidence="4" type="primary">LOC103682229</name>
</gene>
<dbReference type="FunFam" id="1.10.287.2250:FF:000003">
    <property type="entry name" value="Cathepsin L"/>
    <property type="match status" value="1"/>
</dbReference>
<dbReference type="Gene3D" id="3.90.70.10">
    <property type="entry name" value="Cysteine proteinases"/>
    <property type="match status" value="1"/>
</dbReference>
<feature type="chain" id="PRO_5019583044" evidence="2">
    <location>
        <begin position="27"/>
        <end position="159"/>
    </location>
</feature>
<evidence type="ECO:0000256" key="2">
    <source>
        <dbReference type="SAM" id="SignalP"/>
    </source>
</evidence>
<dbReference type="AlphaFoldDB" id="A0A452TRZ6"/>
<dbReference type="InterPro" id="IPR013201">
    <property type="entry name" value="Prot_inhib_I29"/>
</dbReference>
<dbReference type="Gene3D" id="1.10.287.2250">
    <property type="match status" value="1"/>
</dbReference>
<evidence type="ECO:0000313" key="4">
    <source>
        <dbReference type="Ensembl" id="ENSUMAP00000011009"/>
    </source>
</evidence>
<keyword evidence="2" id="KW-0732">Signal</keyword>
<feature type="signal peptide" evidence="2">
    <location>
        <begin position="1"/>
        <end position="26"/>
    </location>
</feature>
<dbReference type="InterPro" id="IPR038765">
    <property type="entry name" value="Papain-like_cys_pep_sf"/>
</dbReference>
<dbReference type="Ensembl" id="ENSUMAT00000013111.1">
    <property type="protein sequence ID" value="ENSUMAP00000011009.1"/>
    <property type="gene ID" value="ENSUMAG00000008238.1"/>
</dbReference>
<accession>A0A452TRZ6</accession>
<feature type="domain" description="Cathepsin propeptide inhibitor" evidence="3">
    <location>
        <begin position="38"/>
        <end position="97"/>
    </location>
</feature>
<proteinExistence type="predicted"/>
<dbReference type="GeneTree" id="ENSGT00940000153321"/>
<reference evidence="4" key="1">
    <citation type="submission" date="2019-03" db="UniProtKB">
        <authorList>
            <consortium name="Ensembl"/>
        </authorList>
    </citation>
    <scope>IDENTIFICATION</scope>
</reference>
<evidence type="ECO:0000256" key="1">
    <source>
        <dbReference type="ARBA" id="ARBA00061596"/>
    </source>
</evidence>
<dbReference type="SUPFAM" id="SSF54001">
    <property type="entry name" value="Cysteine proteinases"/>
    <property type="match status" value="1"/>
</dbReference>
<protein>
    <submittedName>
        <fullName evidence="4">Cathepsin L1-like</fullName>
    </submittedName>
</protein>
<organism evidence="4">
    <name type="scientific">Ursus maritimus</name>
    <name type="common">Polar bear</name>
    <name type="synonym">Thalarctos maritimus</name>
    <dbReference type="NCBI Taxonomy" id="29073"/>
    <lineage>
        <taxon>Eukaryota</taxon>
        <taxon>Metazoa</taxon>
        <taxon>Chordata</taxon>
        <taxon>Craniata</taxon>
        <taxon>Vertebrata</taxon>
        <taxon>Euteleostomi</taxon>
        <taxon>Mammalia</taxon>
        <taxon>Eutheria</taxon>
        <taxon>Laurasiatheria</taxon>
        <taxon>Carnivora</taxon>
        <taxon>Caniformia</taxon>
        <taxon>Ursidae</taxon>
        <taxon>Ursus</taxon>
    </lineage>
</organism>
<sequence length="159" mass="18253">MYVSICIWNMHPSLFLAALCLGMASAAPRLDQSLDAHWSHWKAAHGKLYDKDEEGQRRTVWEKNLKMIDQHNEEYSQGQHSFMMAMNAFGDLKPEEGNVFQAPLFAEIPSSVDWREKGYVTPVKDQVRQGSATPSPKVKPKEPVSLLWKLRNCIQFVMF</sequence>
<evidence type="ECO:0000259" key="3">
    <source>
        <dbReference type="SMART" id="SM00848"/>
    </source>
</evidence>
<comment type="similarity">
    <text evidence="1">To the propeptide regions of cysteine proteases.</text>
</comment>
<name>A0A452TRZ6_URSMA</name>